<name>A0A7V3V0G4_UNCW3</name>
<organism evidence="3">
    <name type="scientific">candidate division WOR-3 bacterium</name>
    <dbReference type="NCBI Taxonomy" id="2052148"/>
    <lineage>
        <taxon>Bacteria</taxon>
        <taxon>Bacteria division WOR-3</taxon>
    </lineage>
</organism>
<sequence>MKTLLVNCYLRDAEARLIYYRQMIEPYSQIVETELSALNPDFDLHNYNAIIFTGSQWMISEVEPPEPVKAFIRSLNILTLGICFGHQLIARAFGANVVRGELIERDEPIKIVQPWQIFAGFSGELVMRESHQEFVTLESVRAIGLEIGAVSRSCSVEAIRHPCRPIYGVQFHPERSGKFGAAFFANFYSLINPSN</sequence>
<evidence type="ECO:0000259" key="2">
    <source>
        <dbReference type="Pfam" id="PF00117"/>
    </source>
</evidence>
<dbReference type="PANTHER" id="PTHR43418:SF4">
    <property type="entry name" value="MULTIFUNCTIONAL TRYPTOPHAN BIOSYNTHESIS PROTEIN"/>
    <property type="match status" value="1"/>
</dbReference>
<evidence type="ECO:0000313" key="3">
    <source>
        <dbReference type="EMBL" id="HGD13696.1"/>
    </source>
</evidence>
<dbReference type="InterPro" id="IPR017926">
    <property type="entry name" value="GATASE"/>
</dbReference>
<dbReference type="PROSITE" id="PS51273">
    <property type="entry name" value="GATASE_TYPE_1"/>
    <property type="match status" value="1"/>
</dbReference>
<feature type="domain" description="Glutamine amidotransferase" evidence="2">
    <location>
        <begin position="29"/>
        <end position="187"/>
    </location>
</feature>
<dbReference type="SUPFAM" id="SSF52317">
    <property type="entry name" value="Class I glutamine amidotransferase-like"/>
    <property type="match status" value="1"/>
</dbReference>
<dbReference type="GO" id="GO:0000162">
    <property type="term" value="P:L-tryptophan biosynthetic process"/>
    <property type="evidence" value="ECO:0007669"/>
    <property type="project" value="TreeGrafter"/>
</dbReference>
<dbReference type="Gene3D" id="3.40.50.880">
    <property type="match status" value="1"/>
</dbReference>
<reference evidence="3" key="1">
    <citation type="journal article" date="2020" name="mSystems">
        <title>Genome- and Community-Level Interaction Insights into Carbon Utilization and Element Cycling Functions of Hydrothermarchaeota in Hydrothermal Sediment.</title>
        <authorList>
            <person name="Zhou Z."/>
            <person name="Liu Y."/>
            <person name="Xu W."/>
            <person name="Pan J."/>
            <person name="Luo Z.H."/>
            <person name="Li M."/>
        </authorList>
    </citation>
    <scope>NUCLEOTIDE SEQUENCE [LARGE SCALE GENOMIC DNA]</scope>
    <source>
        <strain evidence="3">SpSt-914</strain>
    </source>
</reference>
<dbReference type="InterPro" id="IPR029062">
    <property type="entry name" value="Class_I_gatase-like"/>
</dbReference>
<dbReference type="InterPro" id="IPR050472">
    <property type="entry name" value="Anth_synth/Amidotransfase"/>
</dbReference>
<accession>A0A7V3V0G4</accession>
<dbReference type="AlphaFoldDB" id="A0A7V3V0G4"/>
<protein>
    <recommendedName>
        <fullName evidence="2">Glutamine amidotransferase domain-containing protein</fullName>
    </recommendedName>
</protein>
<dbReference type="GO" id="GO:0004049">
    <property type="term" value="F:anthranilate synthase activity"/>
    <property type="evidence" value="ECO:0007669"/>
    <property type="project" value="TreeGrafter"/>
</dbReference>
<evidence type="ECO:0000256" key="1">
    <source>
        <dbReference type="ARBA" id="ARBA00022962"/>
    </source>
</evidence>
<comment type="caution">
    <text evidence="3">The sequence shown here is derived from an EMBL/GenBank/DDBJ whole genome shotgun (WGS) entry which is preliminary data.</text>
</comment>
<keyword evidence="1" id="KW-0315">Glutamine amidotransferase</keyword>
<dbReference type="PANTHER" id="PTHR43418">
    <property type="entry name" value="MULTIFUNCTIONAL TRYPTOPHAN BIOSYNTHESIS PROTEIN-RELATED"/>
    <property type="match status" value="1"/>
</dbReference>
<dbReference type="EMBL" id="DTMZ01000155">
    <property type="protein sequence ID" value="HGD13696.1"/>
    <property type="molecule type" value="Genomic_DNA"/>
</dbReference>
<dbReference type="GO" id="GO:0005829">
    <property type="term" value="C:cytosol"/>
    <property type="evidence" value="ECO:0007669"/>
    <property type="project" value="TreeGrafter"/>
</dbReference>
<dbReference type="Pfam" id="PF00117">
    <property type="entry name" value="GATase"/>
    <property type="match status" value="1"/>
</dbReference>
<proteinExistence type="predicted"/>
<gene>
    <name evidence="3" type="ORF">ENX16_06425</name>
</gene>